<evidence type="ECO:0000256" key="5">
    <source>
        <dbReference type="ARBA" id="ARBA00023157"/>
    </source>
</evidence>
<keyword evidence="6" id="KW-0325">Glycoprotein</keyword>
<dbReference type="PROSITE" id="PS50258">
    <property type="entry name" value="LNR"/>
    <property type="match status" value="1"/>
</dbReference>
<dbReference type="EMBL" id="CAUJNA010001244">
    <property type="protein sequence ID" value="CAJ1385491.1"/>
    <property type="molecule type" value="Genomic_DNA"/>
</dbReference>
<dbReference type="Gene3D" id="4.10.470.20">
    <property type="match status" value="1"/>
</dbReference>
<dbReference type="Proteomes" id="UP001178507">
    <property type="component" value="Unassembled WGS sequence"/>
</dbReference>
<keyword evidence="3 8" id="KW-1133">Transmembrane helix</keyword>
<keyword evidence="4 8" id="KW-0472">Membrane</keyword>
<comment type="caution">
    <text evidence="10">The sequence shown here is derived from an EMBL/GenBank/DDBJ whole genome shotgun (WGS) entry which is preliminary data.</text>
</comment>
<evidence type="ECO:0000256" key="7">
    <source>
        <dbReference type="ARBA" id="ARBA00046288"/>
    </source>
</evidence>
<evidence type="ECO:0000256" key="6">
    <source>
        <dbReference type="ARBA" id="ARBA00023180"/>
    </source>
</evidence>
<name>A0AA36ID49_9DINO</name>
<keyword evidence="5" id="KW-1015">Disulfide bond</keyword>
<feature type="transmembrane region" description="Helical" evidence="8">
    <location>
        <begin position="178"/>
        <end position="207"/>
    </location>
</feature>
<keyword evidence="2" id="KW-0677">Repeat</keyword>
<evidence type="ECO:0000313" key="10">
    <source>
        <dbReference type="EMBL" id="CAJ1385491.1"/>
    </source>
</evidence>
<dbReference type="GO" id="GO:0012505">
    <property type="term" value="C:endomembrane system"/>
    <property type="evidence" value="ECO:0007669"/>
    <property type="project" value="UniProtKB-SubCell"/>
</dbReference>
<comment type="subcellular location">
    <subcellularLocation>
        <location evidence="7">Endomembrane system</location>
        <topology evidence="7">Single-pass type I membrane protein</topology>
    </subcellularLocation>
</comment>
<reference evidence="10" key="1">
    <citation type="submission" date="2023-08" db="EMBL/GenBank/DDBJ databases">
        <authorList>
            <person name="Chen Y."/>
            <person name="Shah S."/>
            <person name="Dougan E. K."/>
            <person name="Thang M."/>
            <person name="Chan C."/>
        </authorList>
    </citation>
    <scope>NUCLEOTIDE SEQUENCE</scope>
</reference>
<keyword evidence="11" id="KW-1185">Reference proteome</keyword>
<protein>
    <recommendedName>
        <fullName evidence="9">LNR domain-containing protein</fullName>
    </recommendedName>
</protein>
<dbReference type="AlphaFoldDB" id="A0AA36ID49"/>
<evidence type="ECO:0000313" key="11">
    <source>
        <dbReference type="Proteomes" id="UP001178507"/>
    </source>
</evidence>
<evidence type="ECO:0000256" key="8">
    <source>
        <dbReference type="SAM" id="Phobius"/>
    </source>
</evidence>
<evidence type="ECO:0000256" key="4">
    <source>
        <dbReference type="ARBA" id="ARBA00023136"/>
    </source>
</evidence>
<evidence type="ECO:0000256" key="3">
    <source>
        <dbReference type="ARBA" id="ARBA00022989"/>
    </source>
</evidence>
<dbReference type="Pfam" id="PF00066">
    <property type="entry name" value="Notch"/>
    <property type="match status" value="1"/>
</dbReference>
<sequence>MWMLVAVRVQERSCPKRWLPLESMAVVWGLVALGVYGAAAQATLCASGCSDSWPGDGICDDACNNAACNYDGGDCAAGSTTQGSGSVALSGLPELAPGGLQCVVDIGKQLANPASACSLDFMQTCASTGILKAGKIVNFLTVANPETTCGLPESCHGPTGYEFLCCAASDAGCLSVNVVAVVAILVVVLLLLTLCIVACCCCCGCCASSQKVQAYAWAQPAQAGQPQPQPLGHEQGKGAPA</sequence>
<dbReference type="SUPFAM" id="SSF90193">
    <property type="entry name" value="Notch domain"/>
    <property type="match status" value="1"/>
</dbReference>
<keyword evidence="1 8" id="KW-0812">Transmembrane</keyword>
<evidence type="ECO:0000259" key="9">
    <source>
        <dbReference type="PROSITE" id="PS50258"/>
    </source>
</evidence>
<accession>A0AA36ID49</accession>
<organism evidence="10 11">
    <name type="scientific">Effrenium voratum</name>
    <dbReference type="NCBI Taxonomy" id="2562239"/>
    <lineage>
        <taxon>Eukaryota</taxon>
        <taxon>Sar</taxon>
        <taxon>Alveolata</taxon>
        <taxon>Dinophyceae</taxon>
        <taxon>Suessiales</taxon>
        <taxon>Symbiodiniaceae</taxon>
        <taxon>Effrenium</taxon>
    </lineage>
</organism>
<proteinExistence type="predicted"/>
<feature type="domain" description="LNR" evidence="9">
    <location>
        <begin position="45"/>
        <end position="81"/>
    </location>
</feature>
<gene>
    <name evidence="10" type="ORF">EVOR1521_LOCUS12087</name>
</gene>
<dbReference type="InterPro" id="IPR035993">
    <property type="entry name" value="Notch-like_dom_sf"/>
</dbReference>
<evidence type="ECO:0000256" key="1">
    <source>
        <dbReference type="ARBA" id="ARBA00022692"/>
    </source>
</evidence>
<dbReference type="InterPro" id="IPR000800">
    <property type="entry name" value="Notch_dom"/>
</dbReference>
<dbReference type="SMART" id="SM00004">
    <property type="entry name" value="NL"/>
    <property type="match status" value="1"/>
</dbReference>
<evidence type="ECO:0000256" key="2">
    <source>
        <dbReference type="ARBA" id="ARBA00022737"/>
    </source>
</evidence>